<keyword evidence="2" id="KW-1185">Reference proteome</keyword>
<dbReference type="EMBL" id="JBCGBO010000024">
    <property type="protein sequence ID" value="KAK9182348.1"/>
    <property type="molecule type" value="Genomic_DNA"/>
</dbReference>
<dbReference type="InterPro" id="IPR012862">
    <property type="entry name" value="DUF1635"/>
</dbReference>
<dbReference type="Pfam" id="PF07795">
    <property type="entry name" value="DUF1635"/>
    <property type="match status" value="1"/>
</dbReference>
<protein>
    <submittedName>
        <fullName evidence="1">Uncharacterized protein</fullName>
    </submittedName>
</protein>
<dbReference type="AlphaFoldDB" id="A0AAP0LPZ3"/>
<evidence type="ECO:0000313" key="2">
    <source>
        <dbReference type="Proteomes" id="UP001428341"/>
    </source>
</evidence>
<proteinExistence type="predicted"/>
<organism evidence="1 2">
    <name type="scientific">Citrus x changshan-huyou</name>
    <dbReference type="NCBI Taxonomy" id="2935761"/>
    <lineage>
        <taxon>Eukaryota</taxon>
        <taxon>Viridiplantae</taxon>
        <taxon>Streptophyta</taxon>
        <taxon>Embryophyta</taxon>
        <taxon>Tracheophyta</taxon>
        <taxon>Spermatophyta</taxon>
        <taxon>Magnoliopsida</taxon>
        <taxon>eudicotyledons</taxon>
        <taxon>Gunneridae</taxon>
        <taxon>Pentapetalae</taxon>
        <taxon>rosids</taxon>
        <taxon>malvids</taxon>
        <taxon>Sapindales</taxon>
        <taxon>Rutaceae</taxon>
        <taxon>Aurantioideae</taxon>
        <taxon>Citrus</taxon>
    </lineage>
</organism>
<dbReference type="Proteomes" id="UP001428341">
    <property type="component" value="Unassembled WGS sequence"/>
</dbReference>
<reference evidence="1 2" key="1">
    <citation type="submission" date="2024-05" db="EMBL/GenBank/DDBJ databases">
        <title>Haplotype-resolved chromosome-level genome assembly of Huyou (Citrus changshanensis).</title>
        <authorList>
            <person name="Miao C."/>
            <person name="Chen W."/>
            <person name="Wu Y."/>
            <person name="Wang L."/>
            <person name="Zhao S."/>
            <person name="Grierson D."/>
            <person name="Xu C."/>
            <person name="Chen K."/>
        </authorList>
    </citation>
    <scope>NUCLEOTIDE SEQUENCE [LARGE SCALE GENOMIC DNA]</scope>
    <source>
        <strain evidence="1">01-14</strain>
        <tissue evidence="1">Leaf</tissue>
    </source>
</reference>
<evidence type="ECO:0000313" key="1">
    <source>
        <dbReference type="EMBL" id="KAK9182348.1"/>
    </source>
</evidence>
<dbReference type="PANTHER" id="PTHR33431">
    <property type="entry name" value="ENABLED-LIKE PROTEIN (DUF1635)"/>
    <property type="match status" value="1"/>
</dbReference>
<accession>A0AAP0LPZ3</accession>
<dbReference type="PANTHER" id="PTHR33431:SF3">
    <property type="entry name" value="ENABLED-LIKE PROTEIN (DUF1635)"/>
    <property type="match status" value="1"/>
</dbReference>
<sequence>MFLDGVVARDRNDGVHAHLGDEVDVFESVEDLRHSILYTTLELEQTRLAVQEDLKKRDDQLVHLKDLLSKVIRERDAAHEKCQRLLYEKPLLQQQQQQQQQAAAPLSGIHLPKQEIESYNIRCGIRYPIPPNS</sequence>
<name>A0AAP0LPZ3_9ROSI</name>
<comment type="caution">
    <text evidence="1">The sequence shown here is derived from an EMBL/GenBank/DDBJ whole genome shotgun (WGS) entry which is preliminary data.</text>
</comment>
<gene>
    <name evidence="1" type="ORF">WN944_025492</name>
</gene>